<dbReference type="PANTHER" id="PTHR43581">
    <property type="entry name" value="ATP/GTP PHOSPHATASE"/>
    <property type="match status" value="1"/>
</dbReference>
<sequence>MNDLQDPPVQVPPYIRRVKIHDHAPLRNVKVDFKRGLNIIIGHNGAGKTRFLSLLNDLADLQENKKHFQGAECQLTFGGVFTEQTAVTVEFEGYADTLVEAQNLAWDIVRKELPGVHLTDRYSEYLGEARTVENFLEAYPPMFIAHGTPSSGLPILDESAELVLEKRGTFILMNDRSRRIDELNSRFSQAVVRSIVRLIRNGFTVLNGVPAPPPTPDIVRQWVLKIMGEYTDFLNKILPLYSPVQEVRCNEYFQVYHQETQEQFAIKGLVLEYQLNGEWLSFRMLSDGTKRLVYIISDIFAPDSISLDKRTDEMRIATQKRKTVFLEEPELGIHPAQLTKLLNLIREVSKEHQVIMTTHAPQVLDMLTEKELNRITICELDPKKGTQFRKLSRTKQAQAREYMREVGFLSDYWRYSFLEAAEAE</sequence>
<accession>A0A418R623</accession>
<dbReference type="EMBL" id="QYCN01000004">
    <property type="protein sequence ID" value="RIY12903.1"/>
    <property type="molecule type" value="Genomic_DNA"/>
</dbReference>
<dbReference type="InterPro" id="IPR051396">
    <property type="entry name" value="Bact_Antivir_Def_Nuclease"/>
</dbReference>
<dbReference type="PIRSF" id="PIRSF029347">
    <property type="entry name" value="RecF"/>
    <property type="match status" value="1"/>
</dbReference>
<organism evidence="3 4">
    <name type="scientific">Hymenobacter rubripertinctus</name>
    <dbReference type="NCBI Taxonomy" id="2029981"/>
    <lineage>
        <taxon>Bacteria</taxon>
        <taxon>Pseudomonadati</taxon>
        <taxon>Bacteroidota</taxon>
        <taxon>Cytophagia</taxon>
        <taxon>Cytophagales</taxon>
        <taxon>Hymenobacteraceae</taxon>
        <taxon>Hymenobacter</taxon>
    </lineage>
</organism>
<evidence type="ECO:0000313" key="3">
    <source>
        <dbReference type="EMBL" id="RIY12903.1"/>
    </source>
</evidence>
<feature type="domain" description="Rad50/SbcC-type AAA" evidence="2">
    <location>
        <begin position="17"/>
        <end position="55"/>
    </location>
</feature>
<keyword evidence="4" id="KW-1185">Reference proteome</keyword>
<protein>
    <recommendedName>
        <fullName evidence="5">ATPase AAA-type core domain-containing protein</fullName>
    </recommendedName>
</protein>
<dbReference type="GO" id="GO:0016887">
    <property type="term" value="F:ATP hydrolysis activity"/>
    <property type="evidence" value="ECO:0007669"/>
    <property type="project" value="InterPro"/>
</dbReference>
<evidence type="ECO:0000313" key="4">
    <source>
        <dbReference type="Proteomes" id="UP000284250"/>
    </source>
</evidence>
<dbReference type="GO" id="GO:0005524">
    <property type="term" value="F:ATP binding"/>
    <property type="evidence" value="ECO:0007669"/>
    <property type="project" value="InterPro"/>
</dbReference>
<reference evidence="3 4" key="2">
    <citation type="submission" date="2019-01" db="EMBL/GenBank/DDBJ databases">
        <title>Hymenobacter humicola sp. nov., isolated from soils in Antarctica.</title>
        <authorList>
            <person name="Sedlacek I."/>
            <person name="Holochova P."/>
            <person name="Kralova S."/>
            <person name="Pantucek R."/>
            <person name="Stankova E."/>
            <person name="Vrbovska V."/>
            <person name="Kristofova L."/>
            <person name="Svec P."/>
            <person name="Busse H.-J."/>
        </authorList>
    </citation>
    <scope>NUCLEOTIDE SEQUENCE [LARGE SCALE GENOMIC DNA]</scope>
    <source>
        <strain evidence="3 4">CCM 8852</strain>
    </source>
</reference>
<dbReference type="Pfam" id="PF13304">
    <property type="entry name" value="AAA_21"/>
    <property type="match status" value="1"/>
</dbReference>
<dbReference type="SUPFAM" id="SSF52540">
    <property type="entry name" value="P-loop containing nucleoside triphosphate hydrolases"/>
    <property type="match status" value="1"/>
</dbReference>
<comment type="caution">
    <text evidence="3">The sequence shown here is derived from an EMBL/GenBank/DDBJ whole genome shotgun (WGS) entry which is preliminary data.</text>
</comment>
<dbReference type="Proteomes" id="UP000284250">
    <property type="component" value="Unassembled WGS sequence"/>
</dbReference>
<reference evidence="3 4" key="1">
    <citation type="submission" date="2018-09" db="EMBL/GenBank/DDBJ databases">
        <authorList>
            <person name="Zeman M."/>
            <person name="Pardy F."/>
        </authorList>
    </citation>
    <scope>NUCLEOTIDE SEQUENCE [LARGE SCALE GENOMIC DNA]</scope>
    <source>
        <strain evidence="3 4">CCM 8852</strain>
    </source>
</reference>
<dbReference type="Pfam" id="PF13476">
    <property type="entry name" value="AAA_23"/>
    <property type="match status" value="1"/>
</dbReference>
<evidence type="ECO:0000259" key="1">
    <source>
        <dbReference type="Pfam" id="PF13304"/>
    </source>
</evidence>
<proteinExistence type="predicted"/>
<evidence type="ECO:0000259" key="2">
    <source>
        <dbReference type="Pfam" id="PF13476"/>
    </source>
</evidence>
<dbReference type="AlphaFoldDB" id="A0A418R623"/>
<dbReference type="GO" id="GO:0006302">
    <property type="term" value="P:double-strand break repair"/>
    <property type="evidence" value="ECO:0007669"/>
    <property type="project" value="InterPro"/>
</dbReference>
<dbReference type="InterPro" id="IPR003959">
    <property type="entry name" value="ATPase_AAA_core"/>
</dbReference>
<dbReference type="InterPro" id="IPR027417">
    <property type="entry name" value="P-loop_NTPase"/>
</dbReference>
<dbReference type="Gene3D" id="3.40.50.300">
    <property type="entry name" value="P-loop containing nucleotide triphosphate hydrolases"/>
    <property type="match status" value="2"/>
</dbReference>
<dbReference type="PANTHER" id="PTHR43581:SF4">
    <property type="entry name" value="ATP_GTP PHOSPHATASE"/>
    <property type="match status" value="1"/>
</dbReference>
<dbReference type="InterPro" id="IPR038729">
    <property type="entry name" value="Rad50/SbcC_AAA"/>
</dbReference>
<gene>
    <name evidence="3" type="ORF">D0T11_04030</name>
</gene>
<evidence type="ECO:0008006" key="5">
    <source>
        <dbReference type="Google" id="ProtNLM"/>
    </source>
</evidence>
<dbReference type="OrthoDB" id="9805802at2"/>
<feature type="domain" description="ATPase AAA-type core" evidence="1">
    <location>
        <begin position="257"/>
        <end position="365"/>
    </location>
</feature>
<dbReference type="InterPro" id="IPR014555">
    <property type="entry name" value="RecF-like"/>
</dbReference>
<name>A0A418R623_9BACT</name>
<dbReference type="RefSeq" id="WP_119654503.1">
    <property type="nucleotide sequence ID" value="NZ_JBHUOI010000028.1"/>
</dbReference>